<dbReference type="EMBL" id="CAJNRG010000031">
    <property type="protein sequence ID" value="CAF1945230.1"/>
    <property type="molecule type" value="Genomic_DNA"/>
</dbReference>
<evidence type="ECO:0000313" key="2">
    <source>
        <dbReference type="EMBL" id="CAF1945230.1"/>
    </source>
</evidence>
<dbReference type="Pfam" id="PF15256">
    <property type="entry name" value="SPATIAL"/>
    <property type="match status" value="1"/>
</dbReference>
<feature type="region of interest" description="Disordered" evidence="1">
    <location>
        <begin position="161"/>
        <end position="202"/>
    </location>
</feature>
<dbReference type="Proteomes" id="UP000663842">
    <property type="component" value="Unassembled WGS sequence"/>
</dbReference>
<feature type="non-terminal residue" evidence="2">
    <location>
        <position position="1"/>
    </location>
</feature>
<feature type="compositionally biased region" description="Low complexity" evidence="1">
    <location>
        <begin position="317"/>
        <end position="332"/>
    </location>
</feature>
<feature type="region of interest" description="Disordered" evidence="1">
    <location>
        <begin position="382"/>
        <end position="401"/>
    </location>
</feature>
<evidence type="ECO:0000313" key="4">
    <source>
        <dbReference type="Proteomes" id="UP000663887"/>
    </source>
</evidence>
<comment type="caution">
    <text evidence="2">The sequence shown here is derived from an EMBL/GenBank/DDBJ whole genome shotgun (WGS) entry which is preliminary data.</text>
</comment>
<protein>
    <submittedName>
        <fullName evidence="2">Uncharacterized protein</fullName>
    </submittedName>
</protein>
<proteinExistence type="predicted"/>
<reference evidence="2" key="1">
    <citation type="submission" date="2021-02" db="EMBL/GenBank/DDBJ databases">
        <authorList>
            <person name="Nowell W R."/>
        </authorList>
    </citation>
    <scope>NUCLEOTIDE SEQUENCE</scope>
</reference>
<feature type="compositionally biased region" description="Basic and acidic residues" evidence="1">
    <location>
        <begin position="392"/>
        <end position="401"/>
    </location>
</feature>
<accession>A0A816LSV7</accession>
<dbReference type="Proteomes" id="UP000663887">
    <property type="component" value="Unassembled WGS sequence"/>
</dbReference>
<dbReference type="EMBL" id="CAJOBF010002457">
    <property type="protein sequence ID" value="CAF4035425.1"/>
    <property type="molecule type" value="Genomic_DNA"/>
</dbReference>
<organism evidence="2 4">
    <name type="scientific">Rotaria magnacalcarata</name>
    <dbReference type="NCBI Taxonomy" id="392030"/>
    <lineage>
        <taxon>Eukaryota</taxon>
        <taxon>Metazoa</taxon>
        <taxon>Spiralia</taxon>
        <taxon>Gnathifera</taxon>
        <taxon>Rotifera</taxon>
        <taxon>Eurotatoria</taxon>
        <taxon>Bdelloidea</taxon>
        <taxon>Philodinida</taxon>
        <taxon>Philodinidae</taxon>
        <taxon>Rotaria</taxon>
    </lineage>
</organism>
<evidence type="ECO:0000313" key="3">
    <source>
        <dbReference type="EMBL" id="CAF4035425.1"/>
    </source>
</evidence>
<evidence type="ECO:0000256" key="1">
    <source>
        <dbReference type="SAM" id="MobiDB-lite"/>
    </source>
</evidence>
<sequence length="401" mass="45822">DTSCAKMDTDTERSRLHTASRFGQLSRNMFFARHVPQPKYLKFITGTAGVKVCHVRDDVPHLPTHPSGDIAKSLLSDPRFTIEFPPNSYNEALLRSYAEKLQPKQRRERFLPPIQSWNSSGATFFSYYKLIEDTENWRRELSRIAETVGLVTTEELAEIEHKKESTYSPLRRSSSQRTNGEYSQRTGRWNETPRTLNRSKSLRGRTPLSSLVPNHLFCVDEQEREMWMLQVLCQILKTQDVNEVQSWLVSSNSSEKETVRQLITSAIKGLEESGRIQPTAYFIESTKSIQANQDTFDSFMTTKFPSASLNESLSSNRETTPKTSSRPRTSQTLSATNDFHAKQNRGFHTNLDSIDEEKTTKSNVSQSTKIDGKRDIQVLTLNDDGNNNLLSTHRENDEAPF</sequence>
<dbReference type="InterPro" id="IPR037394">
    <property type="entry name" value="TBATA-like"/>
</dbReference>
<gene>
    <name evidence="3" type="ORF">UXM345_LOCUS18265</name>
    <name evidence="2" type="ORF">XDN619_LOCUS608</name>
</gene>
<feature type="region of interest" description="Disordered" evidence="1">
    <location>
        <begin position="307"/>
        <end position="375"/>
    </location>
</feature>
<dbReference type="AlphaFoldDB" id="A0A816LSV7"/>
<dbReference type="PANTHER" id="PTHR33772:SF1">
    <property type="entry name" value="PROTEIN TBATA"/>
    <property type="match status" value="1"/>
</dbReference>
<dbReference type="PANTHER" id="PTHR33772">
    <property type="entry name" value="THYMUS, BRAIN AND TESTES-ASSOCIATED"/>
    <property type="match status" value="1"/>
</dbReference>
<feature type="compositionally biased region" description="Polar residues" evidence="1">
    <location>
        <begin position="307"/>
        <end position="316"/>
    </location>
</feature>
<feature type="compositionally biased region" description="Polar residues" evidence="1">
    <location>
        <begin position="166"/>
        <end position="199"/>
    </location>
</feature>
<name>A0A816LSV7_9BILA</name>